<dbReference type="EMBL" id="SLUK01000003">
    <property type="protein sequence ID" value="TCL43983.1"/>
    <property type="molecule type" value="Genomic_DNA"/>
</dbReference>
<comment type="caution">
    <text evidence="2">The sequence shown here is derived from an EMBL/GenBank/DDBJ whole genome shotgun (WGS) entry which is preliminary data.</text>
</comment>
<feature type="transmembrane region" description="Helical" evidence="1">
    <location>
        <begin position="12"/>
        <end position="32"/>
    </location>
</feature>
<dbReference type="AlphaFoldDB" id="A0A9X8UJX9"/>
<gene>
    <name evidence="2" type="ORF">EDD78_10320</name>
</gene>
<protein>
    <submittedName>
        <fullName evidence="2">Uncharacterized protein</fullName>
    </submittedName>
</protein>
<evidence type="ECO:0000313" key="2">
    <source>
        <dbReference type="EMBL" id="TCL43983.1"/>
    </source>
</evidence>
<dbReference type="Proteomes" id="UP000294682">
    <property type="component" value="Unassembled WGS sequence"/>
</dbReference>
<dbReference type="RefSeq" id="WP_132084140.1">
    <property type="nucleotide sequence ID" value="NZ_SLUK01000003.1"/>
</dbReference>
<accession>A0A9X8UJX9</accession>
<organism evidence="2 3">
    <name type="scientific">Harryflintia acetispora</name>
    <dbReference type="NCBI Taxonomy" id="1849041"/>
    <lineage>
        <taxon>Bacteria</taxon>
        <taxon>Bacillati</taxon>
        <taxon>Bacillota</taxon>
        <taxon>Clostridia</taxon>
        <taxon>Eubacteriales</taxon>
        <taxon>Oscillospiraceae</taxon>
        <taxon>Harryflintia</taxon>
    </lineage>
</organism>
<name>A0A9X8UJX9_9FIRM</name>
<keyword evidence="1" id="KW-0812">Transmembrane</keyword>
<reference evidence="2 3" key="1">
    <citation type="submission" date="2019-03" db="EMBL/GenBank/DDBJ databases">
        <title>Genomic Encyclopedia of Type Strains, Phase IV (KMG-IV): sequencing the most valuable type-strain genomes for metagenomic binning, comparative biology and taxonomic classification.</title>
        <authorList>
            <person name="Goeker M."/>
        </authorList>
    </citation>
    <scope>NUCLEOTIDE SEQUENCE [LARGE SCALE GENOMIC DNA]</scope>
    <source>
        <strain evidence="2 3">DSM 100433</strain>
    </source>
</reference>
<evidence type="ECO:0000256" key="1">
    <source>
        <dbReference type="SAM" id="Phobius"/>
    </source>
</evidence>
<keyword evidence="1" id="KW-0472">Membrane</keyword>
<keyword evidence="3" id="KW-1185">Reference proteome</keyword>
<sequence length="160" mass="16996">MKKSYGRIWIGLLRLIAWISLCGSLLGGAAWLCYDFSPGGGIAAGSLSLGGFVWFCLLMFGASLAQNICQMRALLESRHTRSLLSGQPRVVEVPVAPAPAPAMSACRGGGYPAYPPAPAHMGADSAFIQAQIGALDDLCSRGAISRSAWQALRREWQSQL</sequence>
<keyword evidence="1" id="KW-1133">Transmembrane helix</keyword>
<proteinExistence type="predicted"/>
<feature type="transmembrane region" description="Helical" evidence="1">
    <location>
        <begin position="52"/>
        <end position="75"/>
    </location>
</feature>
<evidence type="ECO:0000313" key="3">
    <source>
        <dbReference type="Proteomes" id="UP000294682"/>
    </source>
</evidence>